<organism evidence="5 6">
    <name type="scientific">Ornithinibacter aureus</name>
    <dbReference type="NCBI Taxonomy" id="622664"/>
    <lineage>
        <taxon>Bacteria</taxon>
        <taxon>Bacillati</taxon>
        <taxon>Actinomycetota</taxon>
        <taxon>Actinomycetes</taxon>
        <taxon>Micrococcales</taxon>
        <taxon>Intrasporangiaceae</taxon>
        <taxon>Ornithinibacter</taxon>
    </lineage>
</organism>
<keyword evidence="6" id="KW-1185">Reference proteome</keyword>
<gene>
    <name evidence="5" type="ORF">GCM10023153_09870</name>
</gene>
<feature type="domain" description="Lsr2 DNA-binding" evidence="4">
    <location>
        <begin position="76"/>
        <end position="112"/>
    </location>
</feature>
<dbReference type="Gene3D" id="4.10.320.10">
    <property type="entry name" value="E3-binding domain"/>
    <property type="match status" value="1"/>
</dbReference>
<dbReference type="RefSeq" id="WP_159901022.1">
    <property type="nucleotide sequence ID" value="NZ_BAABFX010000019.1"/>
</dbReference>
<evidence type="ECO:0000256" key="1">
    <source>
        <dbReference type="ARBA" id="ARBA00023125"/>
    </source>
</evidence>
<reference evidence="6" key="1">
    <citation type="journal article" date="2019" name="Int. J. Syst. Evol. Microbiol.">
        <title>The Global Catalogue of Microorganisms (GCM) 10K type strain sequencing project: providing services to taxonomists for standard genome sequencing and annotation.</title>
        <authorList>
            <consortium name="The Broad Institute Genomics Platform"/>
            <consortium name="The Broad Institute Genome Sequencing Center for Infectious Disease"/>
            <person name="Wu L."/>
            <person name="Ma J."/>
        </authorList>
    </citation>
    <scope>NUCLEOTIDE SEQUENCE [LARGE SCALE GENOMIC DNA]</scope>
    <source>
        <strain evidence="6">JCM 17738</strain>
    </source>
</reference>
<dbReference type="InterPro" id="IPR042261">
    <property type="entry name" value="Lsr2-like_dimerization"/>
</dbReference>
<evidence type="ECO:0000313" key="6">
    <source>
        <dbReference type="Proteomes" id="UP001500390"/>
    </source>
</evidence>
<feature type="compositionally biased region" description="Gly residues" evidence="2">
    <location>
        <begin position="62"/>
        <end position="72"/>
    </location>
</feature>
<evidence type="ECO:0000259" key="3">
    <source>
        <dbReference type="Pfam" id="PF11774"/>
    </source>
</evidence>
<feature type="region of interest" description="Disordered" evidence="2">
    <location>
        <begin position="59"/>
        <end position="81"/>
    </location>
</feature>
<dbReference type="Pfam" id="PF11774">
    <property type="entry name" value="Lsr2"/>
    <property type="match status" value="1"/>
</dbReference>
<dbReference type="Gene3D" id="3.30.60.230">
    <property type="entry name" value="Lsr2, dimerization domain"/>
    <property type="match status" value="1"/>
</dbReference>
<dbReference type="InterPro" id="IPR055370">
    <property type="entry name" value="Lsr2_DNA-bd"/>
</dbReference>
<dbReference type="Pfam" id="PF23359">
    <property type="entry name" value="Lsr2_DNA-bd"/>
    <property type="match status" value="1"/>
</dbReference>
<proteinExistence type="predicted"/>
<evidence type="ECO:0000256" key="2">
    <source>
        <dbReference type="SAM" id="MobiDB-lite"/>
    </source>
</evidence>
<evidence type="ECO:0000313" key="5">
    <source>
        <dbReference type="EMBL" id="GAA4391634.1"/>
    </source>
</evidence>
<dbReference type="EMBL" id="BAABFX010000019">
    <property type="protein sequence ID" value="GAA4391634.1"/>
    <property type="molecule type" value="Genomic_DNA"/>
</dbReference>
<sequence length="113" mass="12232">MAKRVIEQLVSDLSGKDIKDGEGETVKFSIGSTSYQMDLTEAEAGQFYAAVKKYTDVATNTGGRGARSGGGSKNKSDRNQTQAIRTWARENGRVVSDRGRISQDVQDAYNAAH</sequence>
<evidence type="ECO:0000259" key="4">
    <source>
        <dbReference type="Pfam" id="PF23359"/>
    </source>
</evidence>
<comment type="caution">
    <text evidence="5">The sequence shown here is derived from an EMBL/GenBank/DDBJ whole genome shotgun (WGS) entry which is preliminary data.</text>
</comment>
<dbReference type="InterPro" id="IPR024412">
    <property type="entry name" value="Lsr2_dim_dom"/>
</dbReference>
<dbReference type="InterPro" id="IPR036625">
    <property type="entry name" value="E3-bd_dom_sf"/>
</dbReference>
<feature type="domain" description="Lsr2 dimerization" evidence="3">
    <location>
        <begin position="1"/>
        <end position="61"/>
    </location>
</feature>
<protein>
    <submittedName>
        <fullName evidence="5">Lsr2 family protein</fullName>
    </submittedName>
</protein>
<name>A0ABP8JIZ7_9MICO</name>
<keyword evidence="1" id="KW-0238">DNA-binding</keyword>
<accession>A0ABP8JIZ7</accession>
<dbReference type="Proteomes" id="UP001500390">
    <property type="component" value="Unassembled WGS sequence"/>
</dbReference>